<gene>
    <name evidence="1" type="ORF">cubi_00412</name>
</gene>
<protein>
    <submittedName>
        <fullName evidence="1">Uncharacterized protein</fullName>
    </submittedName>
</protein>
<proteinExistence type="predicted"/>
<dbReference type="AlphaFoldDB" id="A0A1J4MDX4"/>
<name>A0A1J4MDX4_9CRYT</name>
<evidence type="ECO:0000313" key="1">
    <source>
        <dbReference type="EMBL" id="OII72417.1"/>
    </source>
</evidence>
<keyword evidence="2" id="KW-1185">Reference proteome</keyword>
<sequence length="319" mass="37071">MLGSRKYRRWLNSQLLINRGRAFQIHQYCDNYEFDEIESIIISSSFRDPNYMISPSIWIKLSSDNELHELFLDCKEGDKRLKELIVNQTERLEVPTKNFFASLKKICSNLDLDEECFTNHENCDVNIKAENFNNINLRSCITGYLSKVFGEVLSLLDRDDLVGFIFNIENLMIELIRNDSQKQEKLYEEIHKLVLVSEKDCKMMSFYDIKDDDVHGGFSPLSSEFESHLNSSQRSSLLIIKGCNKLLRKIIHCLCNHYCVNSRSISALLNDNYKGNNEKIMILSPRKSSITITPPQVKISTLLKINQLYSKRKIISMSN</sequence>
<dbReference type="Proteomes" id="UP000186176">
    <property type="component" value="Unassembled WGS sequence"/>
</dbReference>
<dbReference type="VEuPathDB" id="CryptoDB:cubi_00412"/>
<accession>A0A1J4MDX4</accession>
<dbReference type="GeneID" id="39977205"/>
<organism evidence="1 2">
    <name type="scientific">Cryptosporidium ubiquitum</name>
    <dbReference type="NCBI Taxonomy" id="857276"/>
    <lineage>
        <taxon>Eukaryota</taxon>
        <taxon>Sar</taxon>
        <taxon>Alveolata</taxon>
        <taxon>Apicomplexa</taxon>
        <taxon>Conoidasida</taxon>
        <taxon>Coccidia</taxon>
        <taxon>Eucoccidiorida</taxon>
        <taxon>Eimeriorina</taxon>
        <taxon>Cryptosporidiidae</taxon>
        <taxon>Cryptosporidium</taxon>
    </lineage>
</organism>
<dbReference type="EMBL" id="LRBP01000022">
    <property type="protein sequence ID" value="OII72417.1"/>
    <property type="molecule type" value="Genomic_DNA"/>
</dbReference>
<dbReference type="OrthoDB" id="340187at2759"/>
<comment type="caution">
    <text evidence="1">The sequence shown here is derived from an EMBL/GenBank/DDBJ whole genome shotgun (WGS) entry which is preliminary data.</text>
</comment>
<evidence type="ECO:0000313" key="2">
    <source>
        <dbReference type="Proteomes" id="UP000186176"/>
    </source>
</evidence>
<reference evidence="1 2" key="1">
    <citation type="submission" date="2016-10" db="EMBL/GenBank/DDBJ databases">
        <title>Reductive evolution of mitochondrial metabolism and differential evolution of invasion-related proteins in Cryptosporidium.</title>
        <authorList>
            <person name="Liu S."/>
            <person name="Roellig D.M."/>
            <person name="Guo Y."/>
            <person name="Li N."/>
            <person name="Frace M.A."/>
            <person name="Tang K."/>
            <person name="Zhang L."/>
            <person name="Feng Y."/>
            <person name="Xiao L."/>
        </authorList>
    </citation>
    <scope>NUCLEOTIDE SEQUENCE [LARGE SCALE GENOMIC DNA]</scope>
    <source>
        <strain evidence="1">39726</strain>
    </source>
</reference>
<dbReference type="RefSeq" id="XP_028873915.1">
    <property type="nucleotide sequence ID" value="XM_029017426.1"/>
</dbReference>